<dbReference type="FunFam" id="3.30.479.10:FF:000001">
    <property type="entry name" value="6-carboxy-5,6,7,8-tetrahydropterin synthase"/>
    <property type="match status" value="1"/>
</dbReference>
<dbReference type="UniPathway" id="UPA00391"/>
<dbReference type="Pfam" id="PF01242">
    <property type="entry name" value="PTPS"/>
    <property type="match status" value="1"/>
</dbReference>
<evidence type="ECO:0000256" key="4">
    <source>
        <dbReference type="ARBA" id="ARBA00012982"/>
    </source>
</evidence>
<dbReference type="PANTHER" id="PTHR12589:SF7">
    <property type="entry name" value="6-PYRUVOYL TETRAHYDROBIOPTERIN SYNTHASE"/>
    <property type="match status" value="1"/>
</dbReference>
<keyword evidence="8" id="KW-0862">Zinc</keyword>
<name>A0A0P9P7E6_9PSED</name>
<dbReference type="Proteomes" id="UP000271468">
    <property type="component" value="Unassembled WGS sequence"/>
</dbReference>
<dbReference type="GO" id="GO:0070497">
    <property type="term" value="F:6-carboxytetrahydropterin synthase activity"/>
    <property type="evidence" value="ECO:0007669"/>
    <property type="project" value="UniProtKB-EC"/>
</dbReference>
<organism evidence="12 13">
    <name type="scientific">Pseudomonas syringae pv. coriandricola</name>
    <dbReference type="NCBI Taxonomy" id="264453"/>
    <lineage>
        <taxon>Bacteria</taxon>
        <taxon>Pseudomonadati</taxon>
        <taxon>Pseudomonadota</taxon>
        <taxon>Gammaproteobacteria</taxon>
        <taxon>Pseudomonadales</taxon>
        <taxon>Pseudomonadaceae</taxon>
        <taxon>Pseudomonas</taxon>
    </lineage>
</organism>
<dbReference type="InterPro" id="IPR007115">
    <property type="entry name" value="6-PTP_synth/QueD"/>
</dbReference>
<evidence type="ECO:0000256" key="8">
    <source>
        <dbReference type="ARBA" id="ARBA00022833"/>
    </source>
</evidence>
<protein>
    <recommendedName>
        <fullName evidence="5">6-carboxy-5,6,7,8-tetrahydropterin synthase</fullName>
        <ecNumber evidence="4">4.1.2.50</ecNumber>
    </recommendedName>
    <alternativeName>
        <fullName evidence="10">Queuosine biosynthesis protein QueD</fullName>
    </alternativeName>
</protein>
<dbReference type="GO" id="GO:0046872">
    <property type="term" value="F:metal ion binding"/>
    <property type="evidence" value="ECO:0007669"/>
    <property type="project" value="UniProtKB-KW"/>
</dbReference>
<evidence type="ECO:0000256" key="1">
    <source>
        <dbReference type="ARBA" id="ARBA00001947"/>
    </source>
</evidence>
<dbReference type="InterPro" id="IPR038418">
    <property type="entry name" value="6-PTP_synth/QueD_sf"/>
</dbReference>
<sequence length="186" mass="21197">MTVRCFYEHHLNRNNLIQAEEFWPSAIKQPGAEVNIGEGPAWRFGALLLNSPPAFIASAIAIFRGQYTVEIFKEFTFESAHLLPNVPEGHKCGRLHGHSFRVGIHLAGKVDPHTGWIRDFSEIKAIFKPLYERLDHHYLNDIPGLENPTSENLAKWIWEELKPLLPELSAVRIHETCTSGCEYRGD</sequence>
<keyword evidence="9" id="KW-0456">Lyase</keyword>
<keyword evidence="6" id="KW-0479">Metal-binding</keyword>
<dbReference type="PANTHER" id="PTHR12589">
    <property type="entry name" value="PYRUVOYL TETRAHYDROBIOPTERIN SYNTHASE"/>
    <property type="match status" value="1"/>
</dbReference>
<evidence type="ECO:0000256" key="2">
    <source>
        <dbReference type="ARBA" id="ARBA00005061"/>
    </source>
</evidence>
<dbReference type="AlphaFoldDB" id="A0A0P9P7E6"/>
<evidence type="ECO:0000256" key="10">
    <source>
        <dbReference type="ARBA" id="ARBA00031449"/>
    </source>
</evidence>
<reference evidence="12 13" key="1">
    <citation type="submission" date="2018-08" db="EMBL/GenBank/DDBJ databases">
        <title>Recombination of ecologically and evolutionarily significant loci maintains genetic cohesion in the Pseudomonas syringae species complex.</title>
        <authorList>
            <person name="Dillon M."/>
            <person name="Thakur S."/>
            <person name="Almeida R.N.D."/>
            <person name="Weir B.S."/>
            <person name="Guttman D.S."/>
        </authorList>
    </citation>
    <scope>NUCLEOTIDE SEQUENCE [LARGE SCALE GENOMIC DNA]</scope>
    <source>
        <strain evidence="12 13">ICMP 12341</strain>
    </source>
</reference>
<comment type="caution">
    <text evidence="12">The sequence shown here is derived from an EMBL/GenBank/DDBJ whole genome shotgun (WGS) entry which is preliminary data.</text>
</comment>
<evidence type="ECO:0000256" key="9">
    <source>
        <dbReference type="ARBA" id="ARBA00023239"/>
    </source>
</evidence>
<evidence type="ECO:0000256" key="3">
    <source>
        <dbReference type="ARBA" id="ARBA00008900"/>
    </source>
</evidence>
<evidence type="ECO:0000256" key="11">
    <source>
        <dbReference type="ARBA" id="ARBA00048807"/>
    </source>
</evidence>
<evidence type="ECO:0000256" key="6">
    <source>
        <dbReference type="ARBA" id="ARBA00022723"/>
    </source>
</evidence>
<comment type="catalytic activity">
    <reaction evidence="11">
        <text>7,8-dihydroneopterin 3'-triphosphate + H2O = 6-carboxy-5,6,7,8-tetrahydropterin + triphosphate + acetaldehyde + 2 H(+)</text>
        <dbReference type="Rhea" id="RHEA:27966"/>
        <dbReference type="ChEBI" id="CHEBI:15343"/>
        <dbReference type="ChEBI" id="CHEBI:15377"/>
        <dbReference type="ChEBI" id="CHEBI:15378"/>
        <dbReference type="ChEBI" id="CHEBI:18036"/>
        <dbReference type="ChEBI" id="CHEBI:58462"/>
        <dbReference type="ChEBI" id="CHEBI:61032"/>
        <dbReference type="EC" id="4.1.2.50"/>
    </reaction>
</comment>
<dbReference type="NCBIfam" id="TIGR03367">
    <property type="entry name" value="queuosine_QueD"/>
    <property type="match status" value="1"/>
</dbReference>
<dbReference type="SUPFAM" id="SSF55620">
    <property type="entry name" value="Tetrahydrobiopterin biosynthesis enzymes-like"/>
    <property type="match status" value="1"/>
</dbReference>
<evidence type="ECO:0000256" key="5">
    <source>
        <dbReference type="ARBA" id="ARBA00018141"/>
    </source>
</evidence>
<evidence type="ECO:0000313" key="13">
    <source>
        <dbReference type="Proteomes" id="UP000271468"/>
    </source>
</evidence>
<dbReference type="EC" id="4.1.2.50" evidence="4"/>
<dbReference type="Gene3D" id="3.30.479.10">
    <property type="entry name" value="6-pyruvoyl tetrahydropterin synthase/QueD"/>
    <property type="match status" value="1"/>
</dbReference>
<dbReference type="EMBL" id="RBOV01000217">
    <property type="protein sequence ID" value="RMN11016.1"/>
    <property type="molecule type" value="Genomic_DNA"/>
</dbReference>
<comment type="cofactor">
    <cofactor evidence="1">
        <name>Zn(2+)</name>
        <dbReference type="ChEBI" id="CHEBI:29105"/>
    </cofactor>
</comment>
<comment type="similarity">
    <text evidence="3">Belongs to the PTPS family. QueD subfamily.</text>
</comment>
<proteinExistence type="inferred from homology"/>
<dbReference type="GO" id="GO:0008616">
    <property type="term" value="P:tRNA queuosine(34) biosynthetic process"/>
    <property type="evidence" value="ECO:0007669"/>
    <property type="project" value="UniProtKB-KW"/>
</dbReference>
<evidence type="ECO:0000313" key="12">
    <source>
        <dbReference type="EMBL" id="RMN11016.1"/>
    </source>
</evidence>
<comment type="pathway">
    <text evidence="2">Purine metabolism; 7-cyano-7-deazaguanine biosynthesis.</text>
</comment>
<evidence type="ECO:0000256" key="7">
    <source>
        <dbReference type="ARBA" id="ARBA00022785"/>
    </source>
</evidence>
<keyword evidence="7" id="KW-0671">Queuosine biosynthesis</keyword>
<accession>A0A0P9P7E6</accession>
<gene>
    <name evidence="12" type="ORF">ALQ65_02560</name>
</gene>